<feature type="region of interest" description="Disordered" evidence="1">
    <location>
        <begin position="95"/>
        <end position="116"/>
    </location>
</feature>
<keyword evidence="3" id="KW-1185">Reference proteome</keyword>
<feature type="compositionally biased region" description="Basic residues" evidence="1">
    <location>
        <begin position="320"/>
        <end position="335"/>
    </location>
</feature>
<feature type="compositionally biased region" description="Basic residues" evidence="1">
    <location>
        <begin position="348"/>
        <end position="357"/>
    </location>
</feature>
<dbReference type="AlphaFoldDB" id="A0A8H7DK43"/>
<evidence type="ECO:0000313" key="2">
    <source>
        <dbReference type="EMBL" id="KAF7374201.1"/>
    </source>
</evidence>
<feature type="region of interest" description="Disordered" evidence="1">
    <location>
        <begin position="1"/>
        <end position="44"/>
    </location>
</feature>
<dbReference type="EMBL" id="JACAZH010000002">
    <property type="protein sequence ID" value="KAF7374201.1"/>
    <property type="molecule type" value="Genomic_DNA"/>
</dbReference>
<feature type="region of interest" description="Disordered" evidence="1">
    <location>
        <begin position="320"/>
        <end position="381"/>
    </location>
</feature>
<organism evidence="2 3">
    <name type="scientific">Mycena sanguinolenta</name>
    <dbReference type="NCBI Taxonomy" id="230812"/>
    <lineage>
        <taxon>Eukaryota</taxon>
        <taxon>Fungi</taxon>
        <taxon>Dikarya</taxon>
        <taxon>Basidiomycota</taxon>
        <taxon>Agaricomycotina</taxon>
        <taxon>Agaricomycetes</taxon>
        <taxon>Agaricomycetidae</taxon>
        <taxon>Agaricales</taxon>
        <taxon>Marasmiineae</taxon>
        <taxon>Mycenaceae</taxon>
        <taxon>Mycena</taxon>
    </lineage>
</organism>
<evidence type="ECO:0000313" key="3">
    <source>
        <dbReference type="Proteomes" id="UP000623467"/>
    </source>
</evidence>
<evidence type="ECO:0000256" key="1">
    <source>
        <dbReference type="SAM" id="MobiDB-lite"/>
    </source>
</evidence>
<feature type="compositionally biased region" description="Acidic residues" evidence="1">
    <location>
        <begin position="9"/>
        <end position="27"/>
    </location>
</feature>
<accession>A0A8H7DK43</accession>
<sequence>MYYNPEVYYYEDPEPYPDEPEPYDDDSELRYADDTYDNDEGPRQHYEYSTYADDVNSPRDMNIYAGAELDDGYHEDEAAWDVDRYALTQRLDYGGEEEDVHPPGDEVGPLGAGPWHGDDDPDPHAVDYGESTAWERAWMDGPPIGECPDVWEGSMAQWRDHILAAHDVVAREVQCSEADDDAPVPDTNTVWMAVELAELQTALQRDDIPVAEREQLERTLAELGADELEHQRAVAAGYTWDEERGDYWHPLHGYTADEEEVEVPTSTDKYEVAEESPPLFACTDIAIVTQVPPANPNAPAPMWQRILSLSPSLPRCPRLPHRHRTIGPRVLRHLPKSSLQKRAESTPSRRKGRRNAGHRASSCPTPQRDRPPHLPALDPDTSLTILHPLSLSLPSPKTVVVPREPGPPDIPRPSSTVLIVDPKFSPTPLDPVPTASTLLLAPSAQRRRNALRRLTKKGKG</sequence>
<proteinExistence type="predicted"/>
<reference evidence="2" key="1">
    <citation type="submission" date="2020-05" db="EMBL/GenBank/DDBJ databases">
        <title>Mycena genomes resolve the evolution of fungal bioluminescence.</title>
        <authorList>
            <person name="Tsai I.J."/>
        </authorList>
    </citation>
    <scope>NUCLEOTIDE SEQUENCE</scope>
    <source>
        <strain evidence="2">160909Yilan</strain>
    </source>
</reference>
<dbReference type="Proteomes" id="UP000623467">
    <property type="component" value="Unassembled WGS sequence"/>
</dbReference>
<name>A0A8H7DK43_9AGAR</name>
<gene>
    <name evidence="2" type="ORF">MSAN_00302100</name>
</gene>
<dbReference type="OrthoDB" id="3068238at2759"/>
<comment type="caution">
    <text evidence="2">The sequence shown here is derived from an EMBL/GenBank/DDBJ whole genome shotgun (WGS) entry which is preliminary data.</text>
</comment>
<protein>
    <submittedName>
        <fullName evidence="2">Uncharacterized protein</fullName>
    </submittedName>
</protein>